<proteinExistence type="predicted"/>
<dbReference type="EMBL" id="JACASF010000012">
    <property type="protein sequence ID" value="KAF6444729.1"/>
    <property type="molecule type" value="Genomic_DNA"/>
</dbReference>
<dbReference type="Proteomes" id="UP000550707">
    <property type="component" value="Unassembled WGS sequence"/>
</dbReference>
<evidence type="ECO:0000313" key="2">
    <source>
        <dbReference type="EMBL" id="KAF6444729.1"/>
    </source>
</evidence>
<dbReference type="PROSITE" id="PS50106">
    <property type="entry name" value="PDZ"/>
    <property type="match status" value="2"/>
</dbReference>
<accession>A0A7J8FBG3</accession>
<dbReference type="PANTHER" id="PTHR19964">
    <property type="entry name" value="MULTIPLE PDZ DOMAIN PROTEIN"/>
    <property type="match status" value="1"/>
</dbReference>
<feature type="domain" description="PDZ" evidence="1">
    <location>
        <begin position="128"/>
        <end position="211"/>
    </location>
</feature>
<dbReference type="SMART" id="SM00228">
    <property type="entry name" value="PDZ"/>
    <property type="match status" value="2"/>
</dbReference>
<comment type="caution">
    <text evidence="2">The sequence shown here is derived from an EMBL/GenBank/DDBJ whole genome shotgun (WGS) entry which is preliminary data.</text>
</comment>
<dbReference type="AlphaFoldDB" id="A0A7J8FBG3"/>
<feature type="domain" description="PDZ" evidence="1">
    <location>
        <begin position="5"/>
        <end position="91"/>
    </location>
</feature>
<dbReference type="PANTHER" id="PTHR19964:SF97">
    <property type="entry name" value="PDZ DOMAIN-CONTAINING PROTEIN"/>
    <property type="match status" value="1"/>
</dbReference>
<protein>
    <submittedName>
        <fullName evidence="2">PATJ crumbs cell polarity complex component</fullName>
    </submittedName>
</protein>
<evidence type="ECO:0000259" key="1">
    <source>
        <dbReference type="PROSITE" id="PS50106"/>
    </source>
</evidence>
<dbReference type="CDD" id="cd06675">
    <property type="entry name" value="PDZ12_MUPP1-like"/>
    <property type="match status" value="1"/>
</dbReference>
<reference evidence="2 3" key="1">
    <citation type="journal article" date="2020" name="Nature">
        <title>Six reference-quality genomes reveal evolution of bat adaptations.</title>
        <authorList>
            <person name="Jebb D."/>
            <person name="Huang Z."/>
            <person name="Pippel M."/>
            <person name="Hughes G.M."/>
            <person name="Lavrichenko K."/>
            <person name="Devanna P."/>
            <person name="Winkler S."/>
            <person name="Jermiin L.S."/>
            <person name="Skirmuntt E.C."/>
            <person name="Katzourakis A."/>
            <person name="Burkitt-Gray L."/>
            <person name="Ray D.A."/>
            <person name="Sullivan K.A.M."/>
            <person name="Roscito J.G."/>
            <person name="Kirilenko B.M."/>
            <person name="Davalos L.M."/>
            <person name="Corthals A.P."/>
            <person name="Power M.L."/>
            <person name="Jones G."/>
            <person name="Ransome R.D."/>
            <person name="Dechmann D.K.N."/>
            <person name="Locatelli A.G."/>
            <person name="Puechmaille S.J."/>
            <person name="Fedrigo O."/>
            <person name="Jarvis E.D."/>
            <person name="Hiller M."/>
            <person name="Vernes S.C."/>
            <person name="Myers E.W."/>
            <person name="Teeling E.C."/>
        </authorList>
    </citation>
    <scope>NUCLEOTIDE SEQUENCE [LARGE SCALE GENOMIC DNA]</scope>
    <source>
        <strain evidence="2">MMolMol1</strain>
        <tissue evidence="2">Muscle</tissue>
    </source>
</reference>
<sequence>MGPRTVEIIRELSDALGISIAGGKGSPLGDIPIFIAMIQASGVAARTQKLKVGDRIVSINGEPLDGLSHADVVNLLKNAYGRIILQVVADTNISAIATQLESLSASYHLGSPSAEHHSEDTETPPPKIITLEKGSEGLGFSIVGGYGSPHGDLPIYVKTIFAKGAAADDGQLKRGDQILAVNGETLEGVTHEQAVAILKRQRGTVILTVLS</sequence>
<evidence type="ECO:0000313" key="3">
    <source>
        <dbReference type="Proteomes" id="UP000550707"/>
    </source>
</evidence>
<dbReference type="Gene3D" id="2.30.42.10">
    <property type="match status" value="2"/>
</dbReference>
<gene>
    <name evidence="2" type="ORF">HJG59_013858</name>
</gene>
<dbReference type="InterPro" id="IPR036034">
    <property type="entry name" value="PDZ_sf"/>
</dbReference>
<dbReference type="InterPro" id="IPR001478">
    <property type="entry name" value="PDZ"/>
</dbReference>
<dbReference type="SUPFAM" id="SSF50156">
    <property type="entry name" value="PDZ domain-like"/>
    <property type="match status" value="2"/>
</dbReference>
<dbReference type="FunFam" id="2.30.42.10:FF:000110">
    <property type="entry name" value="multiple PDZ domain protein isoform X2"/>
    <property type="match status" value="1"/>
</dbReference>
<name>A0A7J8FBG3_MOLMO</name>
<dbReference type="CDD" id="cd06676">
    <property type="entry name" value="PDZ13_MUPP1-like"/>
    <property type="match status" value="1"/>
</dbReference>
<dbReference type="Pfam" id="PF00595">
    <property type="entry name" value="PDZ"/>
    <property type="match status" value="2"/>
</dbReference>
<dbReference type="InterPro" id="IPR051342">
    <property type="entry name" value="PDZ_scaffold"/>
</dbReference>
<keyword evidence="3" id="KW-1185">Reference proteome</keyword>
<organism evidence="2 3">
    <name type="scientific">Molossus molossus</name>
    <name type="common">Pallas' mastiff bat</name>
    <name type="synonym">Vespertilio molossus</name>
    <dbReference type="NCBI Taxonomy" id="27622"/>
    <lineage>
        <taxon>Eukaryota</taxon>
        <taxon>Metazoa</taxon>
        <taxon>Chordata</taxon>
        <taxon>Craniata</taxon>
        <taxon>Vertebrata</taxon>
        <taxon>Euteleostomi</taxon>
        <taxon>Mammalia</taxon>
        <taxon>Eutheria</taxon>
        <taxon>Laurasiatheria</taxon>
        <taxon>Chiroptera</taxon>
        <taxon>Yangochiroptera</taxon>
        <taxon>Molossidae</taxon>
        <taxon>Molossus</taxon>
    </lineage>
</organism>